<dbReference type="Pfam" id="PF02698">
    <property type="entry name" value="DUF218"/>
    <property type="match status" value="1"/>
</dbReference>
<gene>
    <name evidence="3" type="ORF">AJ81_00020</name>
</gene>
<keyword evidence="1" id="KW-0472">Membrane</keyword>
<feature type="transmembrane region" description="Helical" evidence="1">
    <location>
        <begin position="51"/>
        <end position="72"/>
    </location>
</feature>
<sequence>MMNVLRGFLIGLANLVPGVSGATMAVIVGVYERLIDAVANFVKLRFKREQIAFIVALGIGILAAILVGSAGMKHLLERSPAVAYAIFFGLVLGSIPKLRREISDLKLFHFAVGASLMLIFELLVHTVQLSGTYVLLTGIIAACAMILPGLSGSLVLLILGVYDDILDALVNLKLAIVLPFGIGVILGIALMAPQRCDAIIVLGGGVLKGPEGYELRPHTFKRLIEGVELAKTYNAFLIVSGGTLPGSSQQPEATIMAQLAQRFEVPNEKVLVDAESKNTYENAKNVAKIVKELNLKELVLVTSAVHMKRAKMSFEKFKVRVHPYPVDYLCDYGPVSWIDFVPTKESLEANMLALHEIVGLLWYRLKTR</sequence>
<dbReference type="Proteomes" id="UP000077469">
    <property type="component" value="Chromosome"/>
</dbReference>
<feature type="transmembrane region" description="Helical" evidence="1">
    <location>
        <begin position="107"/>
        <end position="127"/>
    </location>
</feature>
<organism evidence="3 4">
    <name type="scientific">Pseudothermotoga hypogea DSM 11164 = NBRC 106472</name>
    <dbReference type="NCBI Taxonomy" id="1123384"/>
    <lineage>
        <taxon>Bacteria</taxon>
        <taxon>Thermotogati</taxon>
        <taxon>Thermotogota</taxon>
        <taxon>Thermotogae</taxon>
        <taxon>Thermotogales</taxon>
        <taxon>Thermotogaceae</taxon>
        <taxon>Pseudothermotoga</taxon>
    </lineage>
</organism>
<feature type="transmembrane region" description="Helical" evidence="1">
    <location>
        <begin position="78"/>
        <end position="95"/>
    </location>
</feature>
<protein>
    <submittedName>
        <fullName evidence="3">Membrane protein</fullName>
    </submittedName>
</protein>
<evidence type="ECO:0000256" key="1">
    <source>
        <dbReference type="SAM" id="Phobius"/>
    </source>
</evidence>
<reference evidence="3 4" key="1">
    <citation type="submission" date="2014-01" db="EMBL/GenBank/DDBJ databases">
        <title>Genome sequencing of Thermotog hypogea.</title>
        <authorList>
            <person name="Zhang X."/>
            <person name="Alvare G."/>
            <person name="Fristensky B."/>
            <person name="Chen L."/>
            <person name="Suen T."/>
            <person name="Chen Q."/>
            <person name="Ma K."/>
        </authorList>
    </citation>
    <scope>NUCLEOTIDE SEQUENCE [LARGE SCALE GENOMIC DNA]</scope>
    <source>
        <strain evidence="3 4">DSM 11164</strain>
    </source>
</reference>
<dbReference type="EMBL" id="CP007141">
    <property type="protein sequence ID" value="AJC72846.1"/>
    <property type="molecule type" value="Genomic_DNA"/>
</dbReference>
<dbReference type="CDD" id="cd06259">
    <property type="entry name" value="YdcF-like"/>
    <property type="match status" value="1"/>
</dbReference>
<keyword evidence="1" id="KW-0812">Transmembrane</keyword>
<feature type="domain" description="DUF218" evidence="2">
    <location>
        <begin position="197"/>
        <end position="359"/>
    </location>
</feature>
<dbReference type="PANTHER" id="PTHR37308:SF1">
    <property type="entry name" value="POLYPRENYL-PHOSPHATE TRANSPORTER"/>
    <property type="match status" value="1"/>
</dbReference>
<feature type="transmembrane region" description="Helical" evidence="1">
    <location>
        <begin position="174"/>
        <end position="192"/>
    </location>
</feature>
<evidence type="ECO:0000259" key="2">
    <source>
        <dbReference type="Pfam" id="PF02698"/>
    </source>
</evidence>
<dbReference type="KEGG" id="phy:AJ81_00020"/>
<keyword evidence="1" id="KW-1133">Transmembrane helix</keyword>
<keyword evidence="4" id="KW-1185">Reference proteome</keyword>
<name>A0A0X1KNI3_9THEM</name>
<dbReference type="InterPro" id="IPR014729">
    <property type="entry name" value="Rossmann-like_a/b/a_fold"/>
</dbReference>
<accession>A0A0X1KNI3</accession>
<evidence type="ECO:0000313" key="4">
    <source>
        <dbReference type="Proteomes" id="UP000077469"/>
    </source>
</evidence>
<dbReference type="InterPro" id="IPR007163">
    <property type="entry name" value="VCA0040-like"/>
</dbReference>
<dbReference type="Pfam" id="PF04018">
    <property type="entry name" value="VCA0040-like"/>
    <property type="match status" value="1"/>
</dbReference>
<dbReference type="Gene3D" id="3.40.50.620">
    <property type="entry name" value="HUPs"/>
    <property type="match status" value="1"/>
</dbReference>
<dbReference type="InterPro" id="IPR003848">
    <property type="entry name" value="DUF218"/>
</dbReference>
<dbReference type="AlphaFoldDB" id="A0A0X1KNI3"/>
<proteinExistence type="predicted"/>
<dbReference type="PATRIC" id="fig|1123384.7.peg.4"/>
<feature type="transmembrane region" description="Helical" evidence="1">
    <location>
        <begin position="133"/>
        <end position="162"/>
    </location>
</feature>
<dbReference type="STRING" id="1123384.AJ81_00020"/>
<evidence type="ECO:0000313" key="3">
    <source>
        <dbReference type="EMBL" id="AJC72846.1"/>
    </source>
</evidence>
<feature type="transmembrane region" description="Helical" evidence="1">
    <location>
        <begin position="6"/>
        <end position="31"/>
    </location>
</feature>
<dbReference type="PaxDb" id="1123384-AJ81_00020"/>
<dbReference type="PANTHER" id="PTHR37308">
    <property type="entry name" value="INTEGRAL MEMBRANE PROTEIN"/>
    <property type="match status" value="1"/>
</dbReference>